<evidence type="ECO:0000313" key="1">
    <source>
        <dbReference type="EMBL" id="KAI3771749.1"/>
    </source>
</evidence>
<gene>
    <name evidence="1" type="ORF">L6452_02916</name>
</gene>
<evidence type="ECO:0000313" key="2">
    <source>
        <dbReference type="Proteomes" id="UP001055879"/>
    </source>
</evidence>
<dbReference type="Proteomes" id="UP001055879">
    <property type="component" value="Linkage Group LG01"/>
</dbReference>
<comment type="caution">
    <text evidence="1">The sequence shown here is derived from an EMBL/GenBank/DDBJ whole genome shotgun (WGS) entry which is preliminary data.</text>
</comment>
<dbReference type="EMBL" id="CM042047">
    <property type="protein sequence ID" value="KAI3771749.1"/>
    <property type="molecule type" value="Genomic_DNA"/>
</dbReference>
<proteinExistence type="predicted"/>
<reference evidence="2" key="1">
    <citation type="journal article" date="2022" name="Mol. Ecol. Resour.">
        <title>The genomes of chicory, endive, great burdock and yacon provide insights into Asteraceae palaeo-polyploidization history and plant inulin production.</title>
        <authorList>
            <person name="Fan W."/>
            <person name="Wang S."/>
            <person name="Wang H."/>
            <person name="Wang A."/>
            <person name="Jiang F."/>
            <person name="Liu H."/>
            <person name="Zhao H."/>
            <person name="Xu D."/>
            <person name="Zhang Y."/>
        </authorList>
    </citation>
    <scope>NUCLEOTIDE SEQUENCE [LARGE SCALE GENOMIC DNA]</scope>
    <source>
        <strain evidence="2">cv. Niubang</strain>
    </source>
</reference>
<keyword evidence="2" id="KW-1185">Reference proteome</keyword>
<accession>A0ACB9FKE3</accession>
<protein>
    <submittedName>
        <fullName evidence="1">Uncharacterized protein</fullName>
    </submittedName>
</protein>
<organism evidence="1 2">
    <name type="scientific">Arctium lappa</name>
    <name type="common">Greater burdock</name>
    <name type="synonym">Lappa major</name>
    <dbReference type="NCBI Taxonomy" id="4217"/>
    <lineage>
        <taxon>Eukaryota</taxon>
        <taxon>Viridiplantae</taxon>
        <taxon>Streptophyta</taxon>
        <taxon>Embryophyta</taxon>
        <taxon>Tracheophyta</taxon>
        <taxon>Spermatophyta</taxon>
        <taxon>Magnoliopsida</taxon>
        <taxon>eudicotyledons</taxon>
        <taxon>Gunneridae</taxon>
        <taxon>Pentapetalae</taxon>
        <taxon>asterids</taxon>
        <taxon>campanulids</taxon>
        <taxon>Asterales</taxon>
        <taxon>Asteraceae</taxon>
        <taxon>Carduoideae</taxon>
        <taxon>Cardueae</taxon>
        <taxon>Arctiinae</taxon>
        <taxon>Arctium</taxon>
    </lineage>
</organism>
<reference evidence="1 2" key="2">
    <citation type="journal article" date="2022" name="Mol. Ecol. Resour.">
        <title>The genomes of chicory, endive, great burdock and yacon provide insights into Asteraceae paleo-polyploidization history and plant inulin production.</title>
        <authorList>
            <person name="Fan W."/>
            <person name="Wang S."/>
            <person name="Wang H."/>
            <person name="Wang A."/>
            <person name="Jiang F."/>
            <person name="Liu H."/>
            <person name="Zhao H."/>
            <person name="Xu D."/>
            <person name="Zhang Y."/>
        </authorList>
    </citation>
    <scope>NUCLEOTIDE SEQUENCE [LARGE SCALE GENOMIC DNA]</scope>
    <source>
        <strain evidence="2">cv. Niubang</strain>
    </source>
</reference>
<sequence length="87" mass="9919">MSLKPNNSRYLQLRKTSSNYLPLCKSRAHLLKALLAPNPNWNLMHMPTNRKVNPVKFAQGTSFFKYIKLIALKFSEIFAIATTVAPL</sequence>
<name>A0ACB9FKE3_ARCLA</name>